<gene>
    <name evidence="9" type="ORF">CSOJ01_02984</name>
</gene>
<accession>A0A8H6N1S4</accession>
<dbReference type="PANTHER" id="PTHR33048">
    <property type="entry name" value="PTH11-LIKE INTEGRAL MEMBRANE PROTEIN (AFU_ORTHOLOGUE AFUA_5G11245)"/>
    <property type="match status" value="1"/>
</dbReference>
<evidence type="ECO:0000256" key="5">
    <source>
        <dbReference type="ARBA" id="ARBA00038359"/>
    </source>
</evidence>
<sequence>MSNDELGLNLTYPKTPSAILPAPALKETNDANIPVFMTGIILPHAICTLFLLARIASRLWVIKKWFIDDTLIFLSWLFSTALCIVYSITATTPNLLAAVPNEIDDANPYIMRTYLGLIYYQICLCLTKFSILAFYLRVFNSSRARERRLAWGTVAFVLAYSLPLLLMSFLQCHPVMGQFFGKPMVCFGFPELLISSASLHSATDVWLVAMVAPCVARLDLPKKQKFALAAVLSLGVFVVAASMVRLQLSLHRHYRPGGAGVSDTLAFFVMTILECDLALICASAPTLRPLLARLFPALMAAAKRRSLETRGDESFDLTSLTYHGYPWTQPSTPFAGTRNASVASHLNRLRTPAPPVPALSGMHRSPTVLSLRSAVLGAAPPRSRGRNLAGDGRPMLKPQTWEMKRSSSIYSTDPPYEEAAAPEYSQQYGQHDGVVLKTMRLSLGTEVGEDLGDAKKDPLSPNRWSPMSGLSGDTYAVDRSSGGSAKSGKDDDRMTIEIPPPVPPRRLRRPDDPARPK</sequence>
<comment type="caution">
    <text evidence="9">The sequence shown here is derived from an EMBL/GenBank/DDBJ whole genome shotgun (WGS) entry which is preliminary data.</text>
</comment>
<feature type="region of interest" description="Disordered" evidence="6">
    <location>
        <begin position="449"/>
        <end position="517"/>
    </location>
</feature>
<dbReference type="Proteomes" id="UP000652219">
    <property type="component" value="Unassembled WGS sequence"/>
</dbReference>
<dbReference type="InterPro" id="IPR052337">
    <property type="entry name" value="SAT4-like"/>
</dbReference>
<keyword evidence="4 7" id="KW-0472">Membrane</keyword>
<evidence type="ECO:0000256" key="1">
    <source>
        <dbReference type="ARBA" id="ARBA00004141"/>
    </source>
</evidence>
<dbReference type="EMBL" id="WIGN01000028">
    <property type="protein sequence ID" value="KAF6816361.1"/>
    <property type="molecule type" value="Genomic_DNA"/>
</dbReference>
<feature type="transmembrane region" description="Helical" evidence="7">
    <location>
        <begin position="33"/>
        <end position="53"/>
    </location>
</feature>
<feature type="domain" description="Rhodopsin" evidence="8">
    <location>
        <begin position="53"/>
        <end position="293"/>
    </location>
</feature>
<evidence type="ECO:0000256" key="4">
    <source>
        <dbReference type="ARBA" id="ARBA00023136"/>
    </source>
</evidence>
<organism evidence="9 10">
    <name type="scientific">Colletotrichum sojae</name>
    <dbReference type="NCBI Taxonomy" id="2175907"/>
    <lineage>
        <taxon>Eukaryota</taxon>
        <taxon>Fungi</taxon>
        <taxon>Dikarya</taxon>
        <taxon>Ascomycota</taxon>
        <taxon>Pezizomycotina</taxon>
        <taxon>Sordariomycetes</taxon>
        <taxon>Hypocreomycetidae</taxon>
        <taxon>Glomerellales</taxon>
        <taxon>Glomerellaceae</taxon>
        <taxon>Colletotrichum</taxon>
        <taxon>Colletotrichum orchidearum species complex</taxon>
    </lineage>
</organism>
<dbReference type="GO" id="GO:0016020">
    <property type="term" value="C:membrane"/>
    <property type="evidence" value="ECO:0007669"/>
    <property type="project" value="UniProtKB-SubCell"/>
</dbReference>
<keyword evidence="3 7" id="KW-1133">Transmembrane helix</keyword>
<dbReference type="InterPro" id="IPR049326">
    <property type="entry name" value="Rhodopsin_dom_fungi"/>
</dbReference>
<comment type="similarity">
    <text evidence="5">Belongs to the SAT4 family.</text>
</comment>
<feature type="transmembrane region" description="Helical" evidence="7">
    <location>
        <begin position="149"/>
        <end position="170"/>
    </location>
</feature>
<evidence type="ECO:0000256" key="2">
    <source>
        <dbReference type="ARBA" id="ARBA00022692"/>
    </source>
</evidence>
<comment type="subcellular location">
    <subcellularLocation>
        <location evidence="1">Membrane</location>
        <topology evidence="1">Multi-pass membrane protein</topology>
    </subcellularLocation>
</comment>
<reference evidence="9 10" key="1">
    <citation type="journal article" date="2020" name="Phytopathology">
        <title>Genome Sequence Resources of Colletotrichum truncatum, C. plurivorum, C. musicola, and C. sojae: Four Species Pathogenic to Soybean (Glycine max).</title>
        <authorList>
            <person name="Rogerio F."/>
            <person name="Boufleur T.R."/>
            <person name="Ciampi-Guillardi M."/>
            <person name="Sukno S.A."/>
            <person name="Thon M.R."/>
            <person name="Massola Junior N.S."/>
            <person name="Baroncelli R."/>
        </authorList>
    </citation>
    <scope>NUCLEOTIDE SEQUENCE [LARGE SCALE GENOMIC DNA]</scope>
    <source>
        <strain evidence="9 10">LFN0009</strain>
    </source>
</reference>
<dbReference type="Pfam" id="PF20684">
    <property type="entry name" value="Fung_rhodopsin"/>
    <property type="match status" value="1"/>
</dbReference>
<protein>
    <submittedName>
        <fullName evidence="9">Integral membrane protein</fullName>
    </submittedName>
</protein>
<feature type="transmembrane region" description="Helical" evidence="7">
    <location>
        <begin position="264"/>
        <end position="284"/>
    </location>
</feature>
<dbReference type="AlphaFoldDB" id="A0A8H6N1S4"/>
<evidence type="ECO:0000256" key="7">
    <source>
        <dbReference type="SAM" id="Phobius"/>
    </source>
</evidence>
<keyword evidence="2 7" id="KW-0812">Transmembrane</keyword>
<feature type="transmembrane region" description="Helical" evidence="7">
    <location>
        <begin position="65"/>
        <end position="88"/>
    </location>
</feature>
<evidence type="ECO:0000256" key="6">
    <source>
        <dbReference type="SAM" id="MobiDB-lite"/>
    </source>
</evidence>
<feature type="transmembrane region" description="Helical" evidence="7">
    <location>
        <begin position="226"/>
        <end position="244"/>
    </location>
</feature>
<evidence type="ECO:0000259" key="8">
    <source>
        <dbReference type="Pfam" id="PF20684"/>
    </source>
</evidence>
<proteinExistence type="inferred from homology"/>
<keyword evidence="10" id="KW-1185">Reference proteome</keyword>
<evidence type="ECO:0000313" key="10">
    <source>
        <dbReference type="Proteomes" id="UP000652219"/>
    </source>
</evidence>
<evidence type="ECO:0000256" key="3">
    <source>
        <dbReference type="ARBA" id="ARBA00022989"/>
    </source>
</evidence>
<evidence type="ECO:0000313" key="9">
    <source>
        <dbReference type="EMBL" id="KAF6816361.1"/>
    </source>
</evidence>
<feature type="transmembrane region" description="Helical" evidence="7">
    <location>
        <begin position="117"/>
        <end position="137"/>
    </location>
</feature>
<dbReference type="PANTHER" id="PTHR33048:SF47">
    <property type="entry name" value="INTEGRAL MEMBRANE PROTEIN-RELATED"/>
    <property type="match status" value="1"/>
</dbReference>
<name>A0A8H6N1S4_9PEZI</name>